<dbReference type="AlphaFoldDB" id="A0A1X7UZ73"/>
<evidence type="ECO:0000313" key="1">
    <source>
        <dbReference type="EnsemblMetazoa" id="Aqu2.1.33073_001"/>
    </source>
</evidence>
<reference evidence="1" key="1">
    <citation type="submission" date="2017-05" db="UniProtKB">
        <authorList>
            <consortium name="EnsemblMetazoa"/>
        </authorList>
    </citation>
    <scope>IDENTIFICATION</scope>
</reference>
<organism evidence="1">
    <name type="scientific">Amphimedon queenslandica</name>
    <name type="common">Sponge</name>
    <dbReference type="NCBI Taxonomy" id="400682"/>
    <lineage>
        <taxon>Eukaryota</taxon>
        <taxon>Metazoa</taxon>
        <taxon>Porifera</taxon>
        <taxon>Demospongiae</taxon>
        <taxon>Heteroscleromorpha</taxon>
        <taxon>Haplosclerida</taxon>
        <taxon>Niphatidae</taxon>
        <taxon>Amphimedon</taxon>
    </lineage>
</organism>
<accession>A0A1X7UZ73</accession>
<proteinExistence type="predicted"/>
<name>A0A1X7UZ73_AMPQE</name>
<sequence length="24" mass="2667">NGKITTNQPENIRCINKANKIIAL</sequence>
<dbReference type="InParanoid" id="A0A1X7UZ73"/>
<protein>
    <submittedName>
        <fullName evidence="1">Uncharacterized protein</fullName>
    </submittedName>
</protein>
<dbReference type="EnsemblMetazoa" id="Aqu2.1.33073_001">
    <property type="protein sequence ID" value="Aqu2.1.33073_001"/>
    <property type="gene ID" value="Aqu2.1.33073"/>
</dbReference>